<dbReference type="Proteomes" id="UP001638806">
    <property type="component" value="Unassembled WGS sequence"/>
</dbReference>
<dbReference type="EMBL" id="JBGNUJ010000003">
    <property type="protein sequence ID" value="KAL3962017.1"/>
    <property type="molecule type" value="Genomic_DNA"/>
</dbReference>
<accession>A0ACC4E065</accession>
<evidence type="ECO:0000313" key="2">
    <source>
        <dbReference type="Proteomes" id="UP001638806"/>
    </source>
</evidence>
<proteinExistence type="predicted"/>
<organism evidence="1 2">
    <name type="scientific">Purpureocillium lilacinum</name>
    <name type="common">Paecilomyces lilacinus</name>
    <dbReference type="NCBI Taxonomy" id="33203"/>
    <lineage>
        <taxon>Eukaryota</taxon>
        <taxon>Fungi</taxon>
        <taxon>Dikarya</taxon>
        <taxon>Ascomycota</taxon>
        <taxon>Pezizomycotina</taxon>
        <taxon>Sordariomycetes</taxon>
        <taxon>Hypocreomycetidae</taxon>
        <taxon>Hypocreales</taxon>
        <taxon>Ophiocordycipitaceae</taxon>
        <taxon>Purpureocillium</taxon>
    </lineage>
</organism>
<protein>
    <submittedName>
        <fullName evidence="1">Uncharacterized protein</fullName>
    </submittedName>
</protein>
<comment type="caution">
    <text evidence="1">The sequence shown here is derived from an EMBL/GenBank/DDBJ whole genome shotgun (WGS) entry which is preliminary data.</text>
</comment>
<sequence length="162" mass="18999">MGTTREYRGPSKKRLYLAHPEPDTYLTRRRITRFIPPSPPPPPPPVICEPPPPPPPPPIVEPLPDPIPEPPCIDPEPPSSHSRRETREKEVYIERDRFVPVPVPVPVCEQPRYETYRYVEPPPRRPALPPPPPRRRSPVEEEQQRITINIDDRHRSREYYDR</sequence>
<evidence type="ECO:0000313" key="1">
    <source>
        <dbReference type="EMBL" id="KAL3962017.1"/>
    </source>
</evidence>
<reference evidence="1" key="1">
    <citation type="submission" date="2024-12" db="EMBL/GenBank/DDBJ databases">
        <title>Comparative genomics and development of molecular markers within Purpureocillium lilacinum and among Purpureocillium species.</title>
        <authorList>
            <person name="Yeh Z.-Y."/>
            <person name="Ni N.-T."/>
            <person name="Lo P.-H."/>
            <person name="Mushyakhwo K."/>
            <person name="Lin C.-F."/>
            <person name="Nai Y.-S."/>
        </authorList>
    </citation>
    <scope>NUCLEOTIDE SEQUENCE</scope>
    <source>
        <strain evidence="1">NCHU-NPUST-175</strain>
    </source>
</reference>
<keyword evidence="2" id="KW-1185">Reference proteome</keyword>
<gene>
    <name evidence="1" type="ORF">ACCO45_003540</name>
</gene>
<name>A0ACC4E065_PURLI</name>